<dbReference type="SUPFAM" id="SSF69593">
    <property type="entry name" value="Glycerol-3-phosphate (1)-acyltransferase"/>
    <property type="match status" value="1"/>
</dbReference>
<dbReference type="PANTHER" id="PTHR10434:SF40">
    <property type="entry name" value="1-ACYL-SN-GLYCEROL-3-PHOSPHATE ACYLTRANSFERASE"/>
    <property type="match status" value="1"/>
</dbReference>
<dbReference type="SMART" id="SM00563">
    <property type="entry name" value="PlsC"/>
    <property type="match status" value="1"/>
</dbReference>
<keyword evidence="3 6" id="KW-0012">Acyltransferase</keyword>
<keyword evidence="4" id="KW-0472">Membrane</keyword>
<dbReference type="PANTHER" id="PTHR10434">
    <property type="entry name" value="1-ACYL-SN-GLYCEROL-3-PHOSPHATE ACYLTRANSFERASE"/>
    <property type="match status" value="1"/>
</dbReference>
<gene>
    <name evidence="6" type="ORF">H0A36_12285</name>
</gene>
<proteinExistence type="predicted"/>
<reference evidence="6 7" key="1">
    <citation type="submission" date="2020-07" db="EMBL/GenBank/DDBJ databases">
        <title>Endozoicomonas sp. nov., isolated from sediment.</title>
        <authorList>
            <person name="Gu T."/>
        </authorList>
    </citation>
    <scope>NUCLEOTIDE SEQUENCE [LARGE SCALE GENOMIC DNA]</scope>
    <source>
        <strain evidence="6 7">SM1973</strain>
    </source>
</reference>
<dbReference type="Proteomes" id="UP000569732">
    <property type="component" value="Unassembled WGS sequence"/>
</dbReference>
<comment type="pathway">
    <text evidence="1">Lipid metabolism.</text>
</comment>
<protein>
    <submittedName>
        <fullName evidence="6">1-acyl-sn-glycerol-3-phosphate acyltransferase</fullName>
    </submittedName>
</protein>
<keyword evidence="4" id="KW-1133">Transmembrane helix</keyword>
<evidence type="ECO:0000313" key="7">
    <source>
        <dbReference type="Proteomes" id="UP000569732"/>
    </source>
</evidence>
<evidence type="ECO:0000256" key="2">
    <source>
        <dbReference type="ARBA" id="ARBA00022679"/>
    </source>
</evidence>
<evidence type="ECO:0000256" key="4">
    <source>
        <dbReference type="SAM" id="Phobius"/>
    </source>
</evidence>
<dbReference type="AlphaFoldDB" id="A0A853HYG9"/>
<evidence type="ECO:0000256" key="1">
    <source>
        <dbReference type="ARBA" id="ARBA00005189"/>
    </source>
</evidence>
<evidence type="ECO:0000313" key="6">
    <source>
        <dbReference type="EMBL" id="NYZ66790.1"/>
    </source>
</evidence>
<feature type="domain" description="Phospholipid/glycerol acyltransferase" evidence="5">
    <location>
        <begin position="74"/>
        <end position="188"/>
    </location>
</feature>
<evidence type="ECO:0000256" key="3">
    <source>
        <dbReference type="ARBA" id="ARBA00023315"/>
    </source>
</evidence>
<dbReference type="RefSeq" id="WP_180568815.1">
    <property type="nucleotide sequence ID" value="NZ_JACCKB010000017.1"/>
</dbReference>
<name>A0A853HYG9_9GAMM</name>
<sequence length="238" mass="26850">MLRIINTGLFYSLLSTWTMFWFIFCCVSLPLLPANRRHRVIVKPWCHTALFLSKHLCGVNYQVIGAENIPDSPGVIISNHQSAWETFFLQTIFTPQTQVIKRELLAIPFFGWTFRLLNPIAINRKDVRGSLKTIISKGTTLLQKGNWILIFPEGTRKPYGKLGKYSSGGAALAINAAKQIVPVAHNAGKVWPSYQWLKNPGTITVVIGQPIDTTDKNHKQLSNELHAWTEQQLADIDN</sequence>
<feature type="transmembrane region" description="Helical" evidence="4">
    <location>
        <begin position="12"/>
        <end position="32"/>
    </location>
</feature>
<dbReference type="InterPro" id="IPR002123">
    <property type="entry name" value="Plipid/glycerol_acylTrfase"/>
</dbReference>
<dbReference type="GO" id="GO:0006654">
    <property type="term" value="P:phosphatidic acid biosynthetic process"/>
    <property type="evidence" value="ECO:0007669"/>
    <property type="project" value="TreeGrafter"/>
</dbReference>
<dbReference type="Pfam" id="PF01553">
    <property type="entry name" value="Acyltransferase"/>
    <property type="match status" value="1"/>
</dbReference>
<organism evidence="6 7">
    <name type="scientific">Spartinivicinus marinus</name>
    <dbReference type="NCBI Taxonomy" id="2994442"/>
    <lineage>
        <taxon>Bacteria</taxon>
        <taxon>Pseudomonadati</taxon>
        <taxon>Pseudomonadota</taxon>
        <taxon>Gammaproteobacteria</taxon>
        <taxon>Oceanospirillales</taxon>
        <taxon>Zooshikellaceae</taxon>
        <taxon>Spartinivicinus</taxon>
    </lineage>
</organism>
<dbReference type="GO" id="GO:0003841">
    <property type="term" value="F:1-acylglycerol-3-phosphate O-acyltransferase activity"/>
    <property type="evidence" value="ECO:0007669"/>
    <property type="project" value="TreeGrafter"/>
</dbReference>
<accession>A0A853HYG9</accession>
<keyword evidence="4" id="KW-0812">Transmembrane</keyword>
<comment type="caution">
    <text evidence="6">The sequence shown here is derived from an EMBL/GenBank/DDBJ whole genome shotgun (WGS) entry which is preliminary data.</text>
</comment>
<keyword evidence="2" id="KW-0808">Transferase</keyword>
<dbReference type="EMBL" id="JACCKB010000017">
    <property type="protein sequence ID" value="NYZ66790.1"/>
    <property type="molecule type" value="Genomic_DNA"/>
</dbReference>
<dbReference type="CDD" id="cd07989">
    <property type="entry name" value="LPLAT_AGPAT-like"/>
    <property type="match status" value="1"/>
</dbReference>
<evidence type="ECO:0000259" key="5">
    <source>
        <dbReference type="SMART" id="SM00563"/>
    </source>
</evidence>
<keyword evidence="7" id="KW-1185">Reference proteome</keyword>